<dbReference type="EMBL" id="CAJJDN010000190">
    <property type="protein sequence ID" value="CAD8128509.1"/>
    <property type="molecule type" value="Genomic_DNA"/>
</dbReference>
<dbReference type="OrthoDB" id="29145at2759"/>
<sequence>MSDQERNINQISDKNIENLTKLIPDSLPDEMKQALKSSVENLIKEEAELSSIEEYVSKMNSDDIIISYYGLNRCRKLLSYTNLAQPTESLIEMILQANVLIKISDIAKNNSVPLLKYEALWIICNIGCGTQKQIQKIIDNDGINILFLALESEYDQIIELGVWALANISGDNIQFRDMLINKGIVQPLIRLAQIYMSGNFQTFKTIVWAISNLAKGKPTTTMYKKELILILTEIIMNIDQDDELLIDAIWGLSYLSEDDIYFNLFIQTGVILKLSQLLHQQKQTLIIPSLRILGNILTGNEEQTNQVLYTGILQIFDNLLKQNLNKKIRKEICWSLSNIAAGTPHQVKQIIKNDSLLKSIFRQLDSRIPEITKEIAFFLSNTAIYAESQDLDYLVLSYGFIQKLAMLLDSEDKTVIQTSLEGFYEFLNKIIKDQRIQVYKQLIIDSNIIEKVEIQQNHQSSVVYEKANKILELLEPEFHQDDI</sequence>
<evidence type="ECO:0000313" key="5">
    <source>
        <dbReference type="EMBL" id="CAD8128509.1"/>
    </source>
</evidence>
<keyword evidence="3 4" id="KW-0653">Protein transport</keyword>
<dbReference type="SMART" id="SM00185">
    <property type="entry name" value="ARM"/>
    <property type="match status" value="7"/>
</dbReference>
<keyword evidence="1 4" id="KW-0813">Transport</keyword>
<dbReference type="Proteomes" id="UP000692954">
    <property type="component" value="Unassembled WGS sequence"/>
</dbReference>
<comment type="caution">
    <text evidence="5">The sequence shown here is derived from an EMBL/GenBank/DDBJ whole genome shotgun (WGS) entry which is preliminary data.</text>
</comment>
<dbReference type="InterPro" id="IPR000225">
    <property type="entry name" value="Armadillo"/>
</dbReference>
<evidence type="ECO:0000313" key="6">
    <source>
        <dbReference type="Proteomes" id="UP000692954"/>
    </source>
</evidence>
<organism evidence="5 6">
    <name type="scientific">Paramecium sonneborni</name>
    <dbReference type="NCBI Taxonomy" id="65129"/>
    <lineage>
        <taxon>Eukaryota</taxon>
        <taxon>Sar</taxon>
        <taxon>Alveolata</taxon>
        <taxon>Ciliophora</taxon>
        <taxon>Intramacronucleata</taxon>
        <taxon>Oligohymenophorea</taxon>
        <taxon>Peniculida</taxon>
        <taxon>Parameciidae</taxon>
        <taxon>Paramecium</taxon>
    </lineage>
</organism>
<evidence type="ECO:0000256" key="1">
    <source>
        <dbReference type="ARBA" id="ARBA00022448"/>
    </source>
</evidence>
<dbReference type="AlphaFoldDB" id="A0A8S1RND9"/>
<protein>
    <recommendedName>
        <fullName evidence="4">Importin subunit alpha</fullName>
    </recommendedName>
</protein>
<gene>
    <name evidence="5" type="ORF">PSON_ATCC_30995.1.T1900010</name>
</gene>
<evidence type="ECO:0000256" key="4">
    <source>
        <dbReference type="PIRNR" id="PIRNR005673"/>
    </source>
</evidence>
<dbReference type="InterPro" id="IPR024931">
    <property type="entry name" value="Importin_alpha"/>
</dbReference>
<comment type="similarity">
    <text evidence="4">Belongs to the importin alpha family.</text>
</comment>
<keyword evidence="6" id="KW-1185">Reference proteome</keyword>
<reference evidence="5" key="1">
    <citation type="submission" date="2021-01" db="EMBL/GenBank/DDBJ databases">
        <authorList>
            <consortium name="Genoscope - CEA"/>
            <person name="William W."/>
        </authorList>
    </citation>
    <scope>NUCLEOTIDE SEQUENCE</scope>
</reference>
<dbReference type="PIRSF" id="PIRSF005673">
    <property type="entry name" value="Importin_alpha"/>
    <property type="match status" value="1"/>
</dbReference>
<keyword evidence="2" id="KW-0677">Repeat</keyword>
<dbReference type="Pfam" id="PF00514">
    <property type="entry name" value="Arm"/>
    <property type="match status" value="1"/>
</dbReference>
<dbReference type="GO" id="GO:0015031">
    <property type="term" value="P:protein transport"/>
    <property type="evidence" value="ECO:0007669"/>
    <property type="project" value="UniProtKB-KW"/>
</dbReference>
<accession>A0A8S1RND9</accession>
<evidence type="ECO:0000256" key="2">
    <source>
        <dbReference type="ARBA" id="ARBA00022737"/>
    </source>
</evidence>
<evidence type="ECO:0000256" key="3">
    <source>
        <dbReference type="ARBA" id="ARBA00022927"/>
    </source>
</evidence>
<name>A0A8S1RND9_9CILI</name>
<dbReference type="PANTHER" id="PTHR23316">
    <property type="entry name" value="IMPORTIN ALPHA"/>
    <property type="match status" value="1"/>
</dbReference>
<proteinExistence type="inferred from homology"/>